<feature type="compositionally biased region" description="Acidic residues" evidence="1">
    <location>
        <begin position="162"/>
        <end position="178"/>
    </location>
</feature>
<feature type="region of interest" description="Disordered" evidence="1">
    <location>
        <begin position="89"/>
        <end position="118"/>
    </location>
</feature>
<evidence type="ECO:0000313" key="2">
    <source>
        <dbReference type="EMBL" id="GAQ86249.1"/>
    </source>
</evidence>
<feature type="region of interest" description="Disordered" evidence="1">
    <location>
        <begin position="236"/>
        <end position="277"/>
    </location>
</feature>
<feature type="compositionally biased region" description="Polar residues" evidence="1">
    <location>
        <begin position="150"/>
        <end position="160"/>
    </location>
</feature>
<protein>
    <submittedName>
        <fullName evidence="2">Uncharacterized protein</fullName>
    </submittedName>
</protein>
<feature type="region of interest" description="Disordered" evidence="1">
    <location>
        <begin position="139"/>
        <end position="211"/>
    </location>
</feature>
<name>A0A1Y1I9Z1_KLENI</name>
<organism evidence="2 3">
    <name type="scientific">Klebsormidium nitens</name>
    <name type="common">Green alga</name>
    <name type="synonym">Ulothrix nitens</name>
    <dbReference type="NCBI Taxonomy" id="105231"/>
    <lineage>
        <taxon>Eukaryota</taxon>
        <taxon>Viridiplantae</taxon>
        <taxon>Streptophyta</taxon>
        <taxon>Klebsormidiophyceae</taxon>
        <taxon>Klebsormidiales</taxon>
        <taxon>Klebsormidiaceae</taxon>
        <taxon>Klebsormidium</taxon>
    </lineage>
</organism>
<dbReference type="Proteomes" id="UP000054558">
    <property type="component" value="Unassembled WGS sequence"/>
</dbReference>
<feature type="compositionally biased region" description="Basic and acidic residues" evidence="1">
    <location>
        <begin position="89"/>
        <end position="104"/>
    </location>
</feature>
<keyword evidence="3" id="KW-1185">Reference proteome</keyword>
<gene>
    <name evidence="2" type="ORF">KFL_002780130</name>
</gene>
<reference evidence="2 3" key="1">
    <citation type="journal article" date="2014" name="Nat. Commun.">
        <title>Klebsormidium flaccidum genome reveals primary factors for plant terrestrial adaptation.</title>
        <authorList>
            <person name="Hori K."/>
            <person name="Maruyama F."/>
            <person name="Fujisawa T."/>
            <person name="Togashi T."/>
            <person name="Yamamoto N."/>
            <person name="Seo M."/>
            <person name="Sato S."/>
            <person name="Yamada T."/>
            <person name="Mori H."/>
            <person name="Tajima N."/>
            <person name="Moriyama T."/>
            <person name="Ikeuchi M."/>
            <person name="Watanabe M."/>
            <person name="Wada H."/>
            <person name="Kobayashi K."/>
            <person name="Saito M."/>
            <person name="Masuda T."/>
            <person name="Sasaki-Sekimoto Y."/>
            <person name="Mashiguchi K."/>
            <person name="Awai K."/>
            <person name="Shimojima M."/>
            <person name="Masuda S."/>
            <person name="Iwai M."/>
            <person name="Nobusawa T."/>
            <person name="Narise T."/>
            <person name="Kondo S."/>
            <person name="Saito H."/>
            <person name="Sato R."/>
            <person name="Murakawa M."/>
            <person name="Ihara Y."/>
            <person name="Oshima-Yamada Y."/>
            <person name="Ohtaka K."/>
            <person name="Satoh M."/>
            <person name="Sonobe K."/>
            <person name="Ishii M."/>
            <person name="Ohtani R."/>
            <person name="Kanamori-Sato M."/>
            <person name="Honoki R."/>
            <person name="Miyazaki D."/>
            <person name="Mochizuki H."/>
            <person name="Umetsu J."/>
            <person name="Higashi K."/>
            <person name="Shibata D."/>
            <person name="Kamiya Y."/>
            <person name="Sato N."/>
            <person name="Nakamura Y."/>
            <person name="Tabata S."/>
            <person name="Ida S."/>
            <person name="Kurokawa K."/>
            <person name="Ohta H."/>
        </authorList>
    </citation>
    <scope>NUCLEOTIDE SEQUENCE [LARGE SCALE GENOMIC DNA]</scope>
    <source>
        <strain evidence="2 3">NIES-2285</strain>
    </source>
</reference>
<sequence>MTQQEKQSPKAPASIPVEDTEAASFANSSVKSGLLDQTDGWMLQPGGEVATKDKAAARQRAQEALDAVQRAVEGDKLWGNAEWRRMSVNAKEEKWSSQQDRTDKAAAPPLNDTLRGSSSAHHPCICACLSTVLGPRKLPRGEHRVATPNGLETRSGSWQEASGDEDTDVGEESFEDVIESEKGRRVVEERYDPESEEGDPRARRAAADAQRAAERARLERLCLELARLEARLQDVVTRGRTSRPRGSSYESRPRNPSYESRPRTASYESEGSPQFEDKRTIFERAAPVARRAPPEDYKPRSRGAPWSARAHAPGAQIEPQWGKSEAAGLARGAYEAARMCRLGVKPCAYRRRNSAGERAGKGRGHEDARCCDGCGSPTVEPTWATCADVGRGIRGEELVRLKRHHRALSAHCRRQVSALREVAARARVAEGLATRAARAAAAATHPAAGSLCGPAAVCRSREGGGPLWLC</sequence>
<feature type="region of interest" description="Disordered" evidence="1">
    <location>
        <begin position="1"/>
        <end position="30"/>
    </location>
</feature>
<feature type="region of interest" description="Disordered" evidence="1">
    <location>
        <begin position="289"/>
        <end position="314"/>
    </location>
</feature>
<evidence type="ECO:0000256" key="1">
    <source>
        <dbReference type="SAM" id="MobiDB-lite"/>
    </source>
</evidence>
<feature type="compositionally biased region" description="Basic and acidic residues" evidence="1">
    <location>
        <begin position="179"/>
        <end position="211"/>
    </location>
</feature>
<accession>A0A1Y1I9Z1</accession>
<dbReference type="EMBL" id="DF237227">
    <property type="protein sequence ID" value="GAQ86249.1"/>
    <property type="molecule type" value="Genomic_DNA"/>
</dbReference>
<dbReference type="AlphaFoldDB" id="A0A1Y1I9Z1"/>
<proteinExistence type="predicted"/>
<evidence type="ECO:0000313" key="3">
    <source>
        <dbReference type="Proteomes" id="UP000054558"/>
    </source>
</evidence>